<evidence type="ECO:0000313" key="2">
    <source>
        <dbReference type="Proteomes" id="UP000189464"/>
    </source>
</evidence>
<dbReference type="Proteomes" id="UP000189464">
    <property type="component" value="Chromosome"/>
</dbReference>
<dbReference type="KEGG" id="dfg:B0537_15830"/>
<dbReference type="InterPro" id="IPR015231">
    <property type="entry name" value="DUF1934"/>
</dbReference>
<protein>
    <recommendedName>
        <fullName evidence="3">DUF1934 domain-containing protein</fullName>
    </recommendedName>
</protein>
<evidence type="ECO:0000313" key="1">
    <source>
        <dbReference type="EMBL" id="AQS60410.1"/>
    </source>
</evidence>
<dbReference type="Gene3D" id="2.40.128.20">
    <property type="match status" value="1"/>
</dbReference>
<dbReference type="Pfam" id="PF09148">
    <property type="entry name" value="DUF1934"/>
    <property type="match status" value="1"/>
</dbReference>
<accession>A0A1S6J073</accession>
<sequence length="142" mass="15879">MKKAVLITLKATRWDGENDSETVELISPGTFYTKNNCYYILYKESELTGMADTSTTLKVADKTVTLIRNGSVNMRQVFELGQTHRSLYQNSLGMMEMTVTPWNIEVDLTDIGGSIKLEYELALDGTAVGTNSLEIIVKEVEK</sequence>
<keyword evidence="2" id="KW-1185">Reference proteome</keyword>
<dbReference type="RefSeq" id="WP_077715439.1">
    <property type="nucleotide sequence ID" value="NZ_CP019698.1"/>
</dbReference>
<proteinExistence type="predicted"/>
<dbReference type="AlphaFoldDB" id="A0A1S6J073"/>
<dbReference type="SUPFAM" id="SSF50814">
    <property type="entry name" value="Lipocalins"/>
    <property type="match status" value="1"/>
</dbReference>
<reference evidence="1 2" key="1">
    <citation type="journal article" date="2016" name="Int. J. Syst. Evol. Microbiol.">
        <title>Desulfotomaculum ferrireducens sp. nov., a moderately thermophilic sulfate-reducing and dissimilatory Fe(III)-reducing bacterium isolated from compost.</title>
        <authorList>
            <person name="Yang G."/>
            <person name="Guo J."/>
            <person name="Zhuang L."/>
            <person name="Yuan Y."/>
            <person name="Zhou S."/>
        </authorList>
    </citation>
    <scope>NUCLEOTIDE SEQUENCE [LARGE SCALE GENOMIC DNA]</scope>
    <source>
        <strain evidence="1 2">GSS09</strain>
    </source>
</reference>
<name>A0A1S6J073_9FIRM</name>
<dbReference type="InterPro" id="IPR012674">
    <property type="entry name" value="Calycin"/>
</dbReference>
<dbReference type="EMBL" id="CP019698">
    <property type="protein sequence ID" value="AQS60410.1"/>
    <property type="molecule type" value="Genomic_DNA"/>
</dbReference>
<evidence type="ECO:0008006" key="3">
    <source>
        <dbReference type="Google" id="ProtNLM"/>
    </source>
</evidence>
<organism evidence="1 2">
    <name type="scientific">Desulforamulus ferrireducens</name>
    <dbReference type="NCBI Taxonomy" id="1833852"/>
    <lineage>
        <taxon>Bacteria</taxon>
        <taxon>Bacillati</taxon>
        <taxon>Bacillota</taxon>
        <taxon>Clostridia</taxon>
        <taxon>Eubacteriales</taxon>
        <taxon>Peptococcaceae</taxon>
        <taxon>Desulforamulus</taxon>
    </lineage>
</organism>
<gene>
    <name evidence="1" type="ORF">B0537_15830</name>
</gene>
<dbReference type="OrthoDB" id="1680906at2"/>
<dbReference type="STRING" id="1833852.B0537_15830"/>